<keyword evidence="8" id="KW-0072">Autophagy</keyword>
<dbReference type="GO" id="GO:0006914">
    <property type="term" value="P:autophagy"/>
    <property type="evidence" value="ECO:0007669"/>
    <property type="project" value="UniProtKB-KW"/>
</dbReference>
<evidence type="ECO:0000256" key="1">
    <source>
        <dbReference type="ARBA" id="ARBA00004496"/>
    </source>
</evidence>
<dbReference type="PROSITE" id="PS51834">
    <property type="entry name" value="DENN_FLCN_SMCR8"/>
    <property type="match status" value="1"/>
</dbReference>
<dbReference type="AlphaFoldDB" id="A0A1C7N8I0"/>
<evidence type="ECO:0000256" key="2">
    <source>
        <dbReference type="ARBA" id="ARBA00022490"/>
    </source>
</evidence>
<dbReference type="PROSITE" id="PS50157">
    <property type="entry name" value="ZINC_FINGER_C2H2_2"/>
    <property type="match status" value="2"/>
</dbReference>
<feature type="compositionally biased region" description="Basic residues" evidence="11">
    <location>
        <begin position="791"/>
        <end position="803"/>
    </location>
</feature>
<name>A0A1C7N8I0_9FUNG</name>
<keyword evidence="4" id="KW-0479">Metal-binding</keyword>
<sequence>MGQKKEPSVENLDSLDYCWWADQVLTSTSISHKDFVLISEFSELEGPLPLAVVTGTTYLDLKQYDSKQDSIFIEKELEHLGLESFDFNAFVLRVVSVDRSSEIEQLTTSLSEESSSLFLIPDDTQIYFTDSEHKFFAFTHHLTLFDINARGYVHPIALSYITRDPDKIMLRFQEFMDKFTEVSIKMKKGNYLNFMLDLKCRLRDLQYTQTMVKDTTTTADHKKPALSLQAIQQTITATQFMIDTLEVSLSQITKSSLSLDNTIKTVQEPRFEPLTEPPVDYRPKCIDTLYPVPHFERRLRSLAQLCQEPDENDSKESITQNTVRMIPLVFSMIEQSTHVNTRTTLASTLMHNIYTEVIQSIQDIAHYFGKSSVILDVEEEEELFVNPVSSALTVGRTLMLNMSNPQPRIHDEQGTPKEEIPTVEMKRTDTECSINVPFVPSSFPEQPQTASMNDETLYYPILFSPLQLWKSGDSSKTHLLQTLGQYQSLIVDVIFSLLIGRTVLIQGSAHNKKQVQQVVRALSVFVPGQHKERHQIIDWFDSARLTQAQIGSIKLVGVNKENMDSSIHVDSSCVLDIDSKKGSLCSSPVYVEGQWINQLLDRMTLFTSDESYLAYLHTVFMSMSLKAFIYHHLYISEEFNMEEEDTQSSHSKGYVSETSSESSTLSRKWSMRLINYLKKQEDQDDDDDQSNSDDHSEENQATVTLQDIIGHRPIEHPPNITNLFSASQSRRDSMAMFGSTSSRRESTSSESSQDRMSQLSFLNFDTDDLVLQLDDNEDHSGTSSSDEDSPKKKKKHLKKHRFRRNSDVGPDGVSLTERRGRDYLQEKLKVYGDDQTIVVIPVLSFYEMNEEKTSLPSIKDLLEGGPGLIDYSQHNSLNNSNQKKNRHRRHASEHITGSHQHHSFRSPTIPPLPPLPSTSYNPIEKPPNLLLSTHDIKQEKTTIHAATLPFEMQSLSLEKKPEPLALKNLLLESTESDESTPHTNRRRTHSRSYSDFTHPYSPFNKNQNDTNTRTSPLHQIGKLPIAPTPLSLMPIRPKFHSPELEDNKLTKKDKDKEAEELEDKELPTVYKQPFSKTIMNHHEQPNLEVHTNTNATKYICPYCSKGFTRPSSLRTHTYSHTGEKPFLCTEPGCGRKFSVQSNLRRHLRVHRIKKPSTLFLPKNIH</sequence>
<comment type="caution">
    <text evidence="14">The sequence shown here is derived from an EMBL/GenBank/DDBJ whole genome shotgun (WGS) entry which is preliminary data.</text>
</comment>
<dbReference type="InterPro" id="IPR037521">
    <property type="entry name" value="FLCN/SMCR8_DENN"/>
</dbReference>
<dbReference type="InterPro" id="IPR013087">
    <property type="entry name" value="Znf_C2H2_type"/>
</dbReference>
<feature type="region of interest" description="Disordered" evidence="11">
    <location>
        <begin position="731"/>
        <end position="756"/>
    </location>
</feature>
<evidence type="ECO:0000259" key="13">
    <source>
        <dbReference type="PROSITE" id="PS51834"/>
    </source>
</evidence>
<feature type="domain" description="C2H2-type" evidence="12">
    <location>
        <begin position="1098"/>
        <end position="1125"/>
    </location>
</feature>
<evidence type="ECO:0000256" key="5">
    <source>
        <dbReference type="ARBA" id="ARBA00022737"/>
    </source>
</evidence>
<dbReference type="SMART" id="SM00355">
    <property type="entry name" value="ZnF_C2H2"/>
    <property type="match status" value="2"/>
</dbReference>
<dbReference type="Pfam" id="PF00096">
    <property type="entry name" value="zf-C2H2"/>
    <property type="match status" value="2"/>
</dbReference>
<keyword evidence="15" id="KW-1185">Reference proteome</keyword>
<feature type="domain" description="C2H2-type" evidence="12">
    <location>
        <begin position="1126"/>
        <end position="1155"/>
    </location>
</feature>
<evidence type="ECO:0000256" key="9">
    <source>
        <dbReference type="ARBA" id="ARBA00038137"/>
    </source>
</evidence>
<feature type="region of interest" description="Disordered" evidence="11">
    <location>
        <begin position="774"/>
        <end position="815"/>
    </location>
</feature>
<keyword evidence="6 10" id="KW-0863">Zinc-finger</keyword>
<gene>
    <name evidence="14" type="ORF">A0J61_06525</name>
</gene>
<evidence type="ECO:0000256" key="4">
    <source>
        <dbReference type="ARBA" id="ARBA00022723"/>
    </source>
</evidence>
<feature type="compositionally biased region" description="Acidic residues" evidence="11">
    <location>
        <begin position="682"/>
        <end position="691"/>
    </location>
</feature>
<dbReference type="InterPro" id="IPR036236">
    <property type="entry name" value="Znf_C2H2_sf"/>
</dbReference>
<dbReference type="PROSITE" id="PS00028">
    <property type="entry name" value="ZINC_FINGER_C2H2_1"/>
    <property type="match status" value="2"/>
</dbReference>
<dbReference type="Gene3D" id="3.30.160.60">
    <property type="entry name" value="Classic Zinc Finger"/>
    <property type="match status" value="2"/>
</dbReference>
<evidence type="ECO:0000313" key="15">
    <source>
        <dbReference type="Proteomes" id="UP000093000"/>
    </source>
</evidence>
<evidence type="ECO:0000256" key="6">
    <source>
        <dbReference type="ARBA" id="ARBA00022771"/>
    </source>
</evidence>
<dbReference type="GO" id="GO:0005085">
    <property type="term" value="F:guanyl-nucleotide exchange factor activity"/>
    <property type="evidence" value="ECO:0007669"/>
    <property type="project" value="UniProtKB-KW"/>
</dbReference>
<feature type="region of interest" description="Disordered" evidence="11">
    <location>
        <begin position="971"/>
        <end position="1014"/>
    </location>
</feature>
<keyword evidence="5" id="KW-0677">Repeat</keyword>
<dbReference type="GO" id="GO:0008270">
    <property type="term" value="F:zinc ion binding"/>
    <property type="evidence" value="ECO:0007669"/>
    <property type="project" value="UniProtKB-KW"/>
</dbReference>
<dbReference type="PANTHER" id="PTHR31334">
    <property type="entry name" value="SMITH-MAGENIS SYNDROME REGION GENE 8 PROTEIN"/>
    <property type="match status" value="1"/>
</dbReference>
<comment type="subcellular location">
    <subcellularLocation>
        <location evidence="1">Cytoplasm</location>
    </subcellularLocation>
</comment>
<evidence type="ECO:0000259" key="12">
    <source>
        <dbReference type="PROSITE" id="PS50157"/>
    </source>
</evidence>
<dbReference type="GO" id="GO:0005737">
    <property type="term" value="C:cytoplasm"/>
    <property type="evidence" value="ECO:0007669"/>
    <property type="project" value="UniProtKB-SubCell"/>
</dbReference>
<evidence type="ECO:0000256" key="7">
    <source>
        <dbReference type="ARBA" id="ARBA00022833"/>
    </source>
</evidence>
<dbReference type="InParanoid" id="A0A1C7N8I0"/>
<keyword evidence="2" id="KW-0963">Cytoplasm</keyword>
<evidence type="ECO:0000256" key="3">
    <source>
        <dbReference type="ARBA" id="ARBA00022658"/>
    </source>
</evidence>
<organism evidence="14 15">
    <name type="scientific">Choanephora cucurbitarum</name>
    <dbReference type="NCBI Taxonomy" id="101091"/>
    <lineage>
        <taxon>Eukaryota</taxon>
        <taxon>Fungi</taxon>
        <taxon>Fungi incertae sedis</taxon>
        <taxon>Mucoromycota</taxon>
        <taxon>Mucoromycotina</taxon>
        <taxon>Mucoromycetes</taxon>
        <taxon>Mucorales</taxon>
        <taxon>Mucorineae</taxon>
        <taxon>Choanephoraceae</taxon>
        <taxon>Choanephoroideae</taxon>
        <taxon>Choanephora</taxon>
    </lineage>
</organism>
<feature type="compositionally biased region" description="Basic and acidic residues" evidence="11">
    <location>
        <begin position="1040"/>
        <end position="1057"/>
    </location>
</feature>
<keyword evidence="7" id="KW-0862">Zinc</keyword>
<evidence type="ECO:0000256" key="11">
    <source>
        <dbReference type="SAM" id="MobiDB-lite"/>
    </source>
</evidence>
<feature type="domain" description="UDENN FLCN/SMCR8-type" evidence="13">
    <location>
        <begin position="26"/>
        <end position="674"/>
    </location>
</feature>
<dbReference type="SUPFAM" id="SSF57667">
    <property type="entry name" value="beta-beta-alpha zinc fingers"/>
    <property type="match status" value="1"/>
</dbReference>
<dbReference type="PANTHER" id="PTHR31334:SF1">
    <property type="entry name" value="GUANINE NUCLEOTIDE EXCHANGE PROTEIN SMCR8"/>
    <property type="match status" value="1"/>
</dbReference>
<evidence type="ECO:0000313" key="14">
    <source>
        <dbReference type="EMBL" id="OBZ85430.1"/>
    </source>
</evidence>
<dbReference type="STRING" id="101091.A0A1C7N8I0"/>
<evidence type="ECO:0000256" key="10">
    <source>
        <dbReference type="PROSITE-ProRule" id="PRU00042"/>
    </source>
</evidence>
<keyword evidence="3" id="KW-0344">Guanine-nucleotide releasing factor</keyword>
<dbReference type="Proteomes" id="UP000093000">
    <property type="component" value="Unassembled WGS sequence"/>
</dbReference>
<feature type="compositionally biased region" description="Polar residues" evidence="11">
    <location>
        <begin position="1003"/>
        <end position="1014"/>
    </location>
</feature>
<dbReference type="GO" id="GO:0032045">
    <property type="term" value="C:guanyl-nucleotide exchange factor complex"/>
    <property type="evidence" value="ECO:0007669"/>
    <property type="project" value="TreeGrafter"/>
</dbReference>
<reference evidence="14 15" key="1">
    <citation type="submission" date="2016-03" db="EMBL/GenBank/DDBJ databases">
        <title>Choanephora cucurbitarum.</title>
        <authorList>
            <person name="Min B."/>
            <person name="Park H."/>
            <person name="Park J.-H."/>
            <person name="Shin H.-D."/>
            <person name="Choi I.-G."/>
        </authorList>
    </citation>
    <scope>NUCLEOTIDE SEQUENCE [LARGE SCALE GENOMIC DNA]</scope>
    <source>
        <strain evidence="14 15">KUS-F28377</strain>
    </source>
</reference>
<evidence type="ECO:0000256" key="8">
    <source>
        <dbReference type="ARBA" id="ARBA00023006"/>
    </source>
</evidence>
<dbReference type="OrthoDB" id="2289278at2759"/>
<proteinExistence type="inferred from homology"/>
<protein>
    <submittedName>
        <fullName evidence="14">Uncharacterized protein</fullName>
    </submittedName>
</protein>
<comment type="similarity">
    <text evidence="9">Belongs to the SMCR8 family.</text>
</comment>
<feature type="region of interest" description="Disordered" evidence="11">
    <location>
        <begin position="1036"/>
        <end position="1063"/>
    </location>
</feature>
<accession>A0A1C7N8I0</accession>
<dbReference type="EMBL" id="LUGH01000397">
    <property type="protein sequence ID" value="OBZ85430.1"/>
    <property type="molecule type" value="Genomic_DNA"/>
</dbReference>
<dbReference type="FunFam" id="3.30.160.60:FF:000710">
    <property type="entry name" value="Zinc finger protein 768"/>
    <property type="match status" value="1"/>
</dbReference>
<feature type="region of interest" description="Disordered" evidence="11">
    <location>
        <begin position="680"/>
        <end position="700"/>
    </location>
</feature>